<dbReference type="PANTHER" id="PTHR24223">
    <property type="entry name" value="ATP-BINDING CASSETTE SUB-FAMILY C"/>
    <property type="match status" value="1"/>
</dbReference>
<feature type="domain" description="ABC transmembrane type-1" evidence="12">
    <location>
        <begin position="1"/>
        <end position="234"/>
    </location>
</feature>
<evidence type="ECO:0000256" key="9">
    <source>
        <dbReference type="SAM" id="MobiDB-lite"/>
    </source>
</evidence>
<dbReference type="FunFam" id="1.20.1560.10:FF:000013">
    <property type="entry name" value="ABC transporter C family member 2"/>
    <property type="match status" value="1"/>
</dbReference>
<dbReference type="GO" id="GO:0000329">
    <property type="term" value="C:fungal-type vacuole membrane"/>
    <property type="evidence" value="ECO:0007669"/>
    <property type="project" value="UniProtKB-ARBA"/>
</dbReference>
<dbReference type="AlphaFoldDB" id="A0A1Y2CVV4"/>
<dbReference type="Pfam" id="PF00005">
    <property type="entry name" value="ABC_tran"/>
    <property type="match status" value="2"/>
</dbReference>
<feature type="transmembrane region" description="Helical" evidence="10">
    <location>
        <begin position="164"/>
        <end position="194"/>
    </location>
</feature>
<dbReference type="InterPro" id="IPR003439">
    <property type="entry name" value="ABC_transporter-like_ATP-bd"/>
</dbReference>
<feature type="transmembrane region" description="Helical" evidence="10">
    <location>
        <begin position="738"/>
        <end position="759"/>
    </location>
</feature>
<dbReference type="CDD" id="cd03250">
    <property type="entry name" value="ABCC_MRP_domain1"/>
    <property type="match status" value="1"/>
</dbReference>
<keyword evidence="13" id="KW-0378">Hydrolase</keyword>
<keyword evidence="8 10" id="KW-0472">Membrane</keyword>
<keyword evidence="6" id="KW-0067">ATP-binding</keyword>
<dbReference type="PROSITE" id="PS50893">
    <property type="entry name" value="ABC_TRANSPORTER_2"/>
    <property type="match status" value="2"/>
</dbReference>
<dbReference type="CDD" id="cd03244">
    <property type="entry name" value="ABCC_MRP_domain2"/>
    <property type="match status" value="1"/>
</dbReference>
<keyword evidence="14" id="KW-1185">Reference proteome</keyword>
<evidence type="ECO:0000256" key="7">
    <source>
        <dbReference type="ARBA" id="ARBA00022989"/>
    </source>
</evidence>
<proteinExistence type="predicted"/>
<protein>
    <submittedName>
        <fullName evidence="13">p-loop containing nucleoside triphosphate hydrolase protein</fullName>
    </submittedName>
</protein>
<dbReference type="CDD" id="cd18580">
    <property type="entry name" value="ABC_6TM_ABCC_D2"/>
    <property type="match status" value="1"/>
</dbReference>
<feature type="domain" description="ABC transporter" evidence="11">
    <location>
        <begin position="920"/>
        <end position="1152"/>
    </location>
</feature>
<dbReference type="SMART" id="SM00382">
    <property type="entry name" value="AAA"/>
    <property type="match status" value="2"/>
</dbReference>
<evidence type="ECO:0000256" key="4">
    <source>
        <dbReference type="ARBA" id="ARBA00022737"/>
    </source>
</evidence>
<dbReference type="PROSITE" id="PS50929">
    <property type="entry name" value="ABC_TM1F"/>
    <property type="match status" value="2"/>
</dbReference>
<evidence type="ECO:0000259" key="11">
    <source>
        <dbReference type="PROSITE" id="PS50893"/>
    </source>
</evidence>
<organism evidence="13 14">
    <name type="scientific">Rhizoclosmatium globosum</name>
    <dbReference type="NCBI Taxonomy" id="329046"/>
    <lineage>
        <taxon>Eukaryota</taxon>
        <taxon>Fungi</taxon>
        <taxon>Fungi incertae sedis</taxon>
        <taxon>Chytridiomycota</taxon>
        <taxon>Chytridiomycota incertae sedis</taxon>
        <taxon>Chytridiomycetes</taxon>
        <taxon>Chytridiales</taxon>
        <taxon>Chytriomycetaceae</taxon>
        <taxon>Rhizoclosmatium</taxon>
    </lineage>
</organism>
<feature type="domain" description="ABC transporter" evidence="11">
    <location>
        <begin position="317"/>
        <end position="538"/>
    </location>
</feature>
<dbReference type="GO" id="GO:0140359">
    <property type="term" value="F:ABC-type transporter activity"/>
    <property type="evidence" value="ECO:0007669"/>
    <property type="project" value="InterPro"/>
</dbReference>
<feature type="transmembrane region" description="Helical" evidence="10">
    <location>
        <begin position="827"/>
        <end position="846"/>
    </location>
</feature>
<dbReference type="InterPro" id="IPR036640">
    <property type="entry name" value="ABC1_TM_sf"/>
</dbReference>
<keyword evidence="5" id="KW-0547">Nucleotide-binding</keyword>
<gene>
    <name evidence="13" type="ORF">BCR33DRAFT_694887</name>
</gene>
<dbReference type="InterPro" id="IPR044726">
    <property type="entry name" value="ABCC_6TM_D2"/>
</dbReference>
<feature type="compositionally biased region" description="Basic residues" evidence="9">
    <location>
        <begin position="293"/>
        <end position="302"/>
    </location>
</feature>
<evidence type="ECO:0000256" key="5">
    <source>
        <dbReference type="ARBA" id="ARBA00022741"/>
    </source>
</evidence>
<evidence type="ECO:0000256" key="1">
    <source>
        <dbReference type="ARBA" id="ARBA00004128"/>
    </source>
</evidence>
<feature type="region of interest" description="Disordered" evidence="9">
    <location>
        <begin position="284"/>
        <end position="318"/>
    </location>
</feature>
<feature type="transmembrane region" description="Helical" evidence="10">
    <location>
        <begin position="214"/>
        <end position="237"/>
    </location>
</feature>
<comment type="caution">
    <text evidence="13">The sequence shown here is derived from an EMBL/GenBank/DDBJ whole genome shotgun (WGS) entry which is preliminary data.</text>
</comment>
<dbReference type="SUPFAM" id="SSF52540">
    <property type="entry name" value="P-loop containing nucleoside triphosphate hydrolases"/>
    <property type="match status" value="2"/>
</dbReference>
<dbReference type="SUPFAM" id="SSF90123">
    <property type="entry name" value="ABC transporter transmembrane region"/>
    <property type="match status" value="2"/>
</dbReference>
<dbReference type="FunFam" id="3.40.50.300:FF:000163">
    <property type="entry name" value="Multidrug resistance-associated protein member 4"/>
    <property type="match status" value="1"/>
</dbReference>
<evidence type="ECO:0000256" key="10">
    <source>
        <dbReference type="SAM" id="Phobius"/>
    </source>
</evidence>
<evidence type="ECO:0000313" key="13">
    <source>
        <dbReference type="EMBL" id="ORY50465.1"/>
    </source>
</evidence>
<accession>A0A1Y2CVV4</accession>
<dbReference type="InterPro" id="IPR017871">
    <property type="entry name" value="ABC_transporter-like_CS"/>
</dbReference>
<dbReference type="Gene3D" id="3.40.50.300">
    <property type="entry name" value="P-loop containing nucleotide triphosphate hydrolases"/>
    <property type="match status" value="2"/>
</dbReference>
<evidence type="ECO:0000256" key="6">
    <source>
        <dbReference type="ARBA" id="ARBA00022840"/>
    </source>
</evidence>
<comment type="subcellular location">
    <subcellularLocation>
        <location evidence="1">Vacuole membrane</location>
        <topology evidence="1">Multi-pass membrane protein</topology>
    </subcellularLocation>
</comment>
<dbReference type="Pfam" id="PF00664">
    <property type="entry name" value="ABC_membrane"/>
    <property type="match status" value="2"/>
</dbReference>
<feature type="transmembrane region" description="Helical" evidence="10">
    <location>
        <begin position="93"/>
        <end position="116"/>
    </location>
</feature>
<sequence>MTFFGLIFRQTTQQMFRRMTYGIRSTIVTALYAKSLKLSNKASVEFSKGRILQMINSDVEEISMAVQNTHAVVMVPFQLAFSFYYLGNLFGANLYPVGIVAGIFLAIVPGLIYLFVTQQGKYQKAGDKRLATLREVFEGIKMVKLRGQETFFIKTLTDVRNAQLSAIAAMTFGMFFFMNLATLVPFSMMIGTFVVYANNVKSIDPVVIFPASQYFFNVFEPITALPLVFFGLGQTLVSWNRVKNFLLAEESEFTSLPLDPNSNEAIRVVDASFKWVPVKKDDEDKKGMMGGKNKNKNAKKAKKNDVAVAPEGEKSSENPIDVAETAEESAPLFKNLNFTIPARKLTAIVGTVGSGKSSLFSAIIGEMTHLEGKVEVHGSVALCLQQPSLWSMNVRDNIIFGSELDEKKLDETIRACGLEVDIKQFQNGLDTEIGEKGIALSGGQKARVALARAVYSDADVFLLDDPLAALDAHVGKHVFDECIKTHLEGKTRVLITHQLHVLPNVDHIIVLEKGVVVEQGSYSELVNGPEDGRLRDMLKNHVFEDDDSAKGKVVKKGAKIEEATGSAEDLIQDEDRQTGAVDKKYVLNYIKEFGGWGVVVVILFGTLMYAVATYIQALFMTYWSQDSYAGNTRWGLQSKDYITVYTGIVIFTFLSSALQTGFILRAAFVSAKNYHIKAIAGLMRAPMSWFDSQPLGRIINRLTKDVGNLDFMLGGNIFAFFMVLSQSLASMAQVITGTLYTLIFIVVLAIISFFLLEFYRSTQRELRRLIQINNSPLTAYISECIGSTTTIRAFQAKDRSIVKQRQLTDRALMPEWTNLNVYNWFSLRVEGCLAILVFFIVMYSVLVKLDPAIVGLALTGVSQLGQTFFGCITAFSRVESGFVSAERLDMYCNSLESEAPTHRDSDPEESAWPKQGNVSISQLEVKYAAKFDPVIRDLSVEIKGGEKIGVVGRTGSGKSTLMIALFRIVEPTKGSVLIDGIDVSQLGLHTLRTRLQIIAQEPVLFTGTIRKNLDIEGKFADQDLWEALELVGLKEYVAELPEKLDAPVTERGENLSVGQRQLMMLASAICHKPKILVMDEASSSVDQAADLLIQSSIRTHFKNTTVISIAHRVNTIADFDRIMVLDAGRLVEFDSPINLLNREDSLFKSLVDATGAANAQVVRTIAEKHFD</sequence>
<dbReference type="InterPro" id="IPR027417">
    <property type="entry name" value="P-loop_NTPase"/>
</dbReference>
<name>A0A1Y2CVV4_9FUNG</name>
<evidence type="ECO:0000256" key="8">
    <source>
        <dbReference type="ARBA" id="ARBA00023136"/>
    </source>
</evidence>
<evidence type="ECO:0000256" key="2">
    <source>
        <dbReference type="ARBA" id="ARBA00022448"/>
    </source>
</evidence>
<dbReference type="STRING" id="329046.A0A1Y2CVV4"/>
<evidence type="ECO:0000313" key="14">
    <source>
        <dbReference type="Proteomes" id="UP000193642"/>
    </source>
</evidence>
<dbReference type="PANTHER" id="PTHR24223:SF443">
    <property type="entry name" value="MULTIDRUG-RESISTANCE LIKE PROTEIN 1, ISOFORM I"/>
    <property type="match status" value="1"/>
</dbReference>
<dbReference type="OrthoDB" id="6500128at2759"/>
<feature type="domain" description="ABC transmembrane type-1" evidence="12">
    <location>
        <begin position="600"/>
        <end position="880"/>
    </location>
</feature>
<keyword evidence="7 10" id="KW-1133">Transmembrane helix</keyword>
<dbReference type="Gene3D" id="1.20.1560.10">
    <property type="entry name" value="ABC transporter type 1, transmembrane domain"/>
    <property type="match status" value="2"/>
</dbReference>
<dbReference type="InterPro" id="IPR050173">
    <property type="entry name" value="ABC_transporter_C-like"/>
</dbReference>
<keyword evidence="3 10" id="KW-0812">Transmembrane</keyword>
<feature type="transmembrane region" description="Helical" evidence="10">
    <location>
        <begin position="593"/>
        <end position="622"/>
    </location>
</feature>
<dbReference type="FunFam" id="3.40.50.300:FF:000997">
    <property type="entry name" value="Multidrug resistance-associated protein 1"/>
    <property type="match status" value="1"/>
</dbReference>
<dbReference type="InterPro" id="IPR003593">
    <property type="entry name" value="AAA+_ATPase"/>
</dbReference>
<dbReference type="EMBL" id="MCGO01000007">
    <property type="protein sequence ID" value="ORY50465.1"/>
    <property type="molecule type" value="Genomic_DNA"/>
</dbReference>
<keyword evidence="2" id="KW-0813">Transport</keyword>
<dbReference type="GO" id="GO:0016887">
    <property type="term" value="F:ATP hydrolysis activity"/>
    <property type="evidence" value="ECO:0007669"/>
    <property type="project" value="InterPro"/>
</dbReference>
<reference evidence="13 14" key="1">
    <citation type="submission" date="2016-07" db="EMBL/GenBank/DDBJ databases">
        <title>Pervasive Adenine N6-methylation of Active Genes in Fungi.</title>
        <authorList>
            <consortium name="DOE Joint Genome Institute"/>
            <person name="Mondo S.J."/>
            <person name="Dannebaum R.O."/>
            <person name="Kuo R.C."/>
            <person name="Labutti K."/>
            <person name="Haridas S."/>
            <person name="Kuo A."/>
            <person name="Salamov A."/>
            <person name="Ahrendt S.R."/>
            <person name="Lipzen A."/>
            <person name="Sullivan W."/>
            <person name="Andreopoulos W.B."/>
            <person name="Clum A."/>
            <person name="Lindquist E."/>
            <person name="Daum C."/>
            <person name="Ramamoorthy G.K."/>
            <person name="Gryganskyi A."/>
            <person name="Culley D."/>
            <person name="Magnuson J.K."/>
            <person name="James T.Y."/>
            <person name="O'Malley M.A."/>
            <person name="Stajich J.E."/>
            <person name="Spatafora J.W."/>
            <person name="Visel A."/>
            <person name="Grigoriev I.V."/>
        </authorList>
    </citation>
    <scope>NUCLEOTIDE SEQUENCE [LARGE SCALE GENOMIC DNA]</scope>
    <source>
        <strain evidence="13 14">JEL800</strain>
    </source>
</reference>
<dbReference type="InterPro" id="IPR011527">
    <property type="entry name" value="ABC1_TM_dom"/>
</dbReference>
<dbReference type="Proteomes" id="UP000193642">
    <property type="component" value="Unassembled WGS sequence"/>
</dbReference>
<keyword evidence="4" id="KW-0677">Repeat</keyword>
<dbReference type="PROSITE" id="PS00211">
    <property type="entry name" value="ABC_TRANSPORTER_1"/>
    <property type="match status" value="2"/>
</dbReference>
<feature type="transmembrane region" description="Helical" evidence="10">
    <location>
        <begin position="711"/>
        <end position="732"/>
    </location>
</feature>
<evidence type="ECO:0000259" key="12">
    <source>
        <dbReference type="PROSITE" id="PS50929"/>
    </source>
</evidence>
<evidence type="ECO:0000256" key="3">
    <source>
        <dbReference type="ARBA" id="ARBA00022692"/>
    </source>
</evidence>
<dbReference type="GO" id="GO:0005524">
    <property type="term" value="F:ATP binding"/>
    <property type="evidence" value="ECO:0007669"/>
    <property type="project" value="UniProtKB-KW"/>
</dbReference>
<feature type="transmembrane region" description="Helical" evidence="10">
    <location>
        <begin position="642"/>
        <end position="664"/>
    </location>
</feature>